<reference evidence="9 10" key="1">
    <citation type="submission" date="2016-08" db="EMBL/GenBank/DDBJ databases">
        <title>Hymenobacter coccineus sp. nov., Hymenobacter lapidarius sp. nov. and Hymenobacter glacialis sp. nov., isolated from Antarctic soil.</title>
        <authorList>
            <person name="Sedlacek I."/>
            <person name="Kralova S."/>
            <person name="Kyrova K."/>
            <person name="Maslanova I."/>
            <person name="Stankova E."/>
            <person name="Vrbovska V."/>
            <person name="Nemec M."/>
            <person name="Bartak M."/>
            <person name="Svec P."/>
            <person name="Busse H.-J."/>
            <person name="Pantucek R."/>
        </authorList>
    </citation>
    <scope>NUCLEOTIDE SEQUENCE [LARGE SCALE GENOMIC DNA]</scope>
    <source>
        <strain evidence="9 10">CCM 8648</strain>
    </source>
</reference>
<comment type="subcellular location">
    <subcellularLocation>
        <location evidence="1 7">Cell membrane</location>
        <topology evidence="1 7">Multi-pass membrane protein</topology>
    </subcellularLocation>
</comment>
<proteinExistence type="inferred from homology"/>
<dbReference type="InterPro" id="IPR035906">
    <property type="entry name" value="MetI-like_sf"/>
</dbReference>
<feature type="transmembrane region" description="Helical" evidence="7">
    <location>
        <begin position="131"/>
        <end position="151"/>
    </location>
</feature>
<sequence length="355" mass="37989">MVGVALRRLAQTGLAVWALASVVFLLSYRDIDAAVRLALPDATEATAGPGAGSAADQATQQAALRQRLGLDLPLFYLSRTTDPQLHWVKWRWNGAHNQYHHWAMGLARGNWGVSFRTGEAVTARLGRALSFTLPLTGTAAFLAVLCAFGLGQRLARRPRGHSLLQAALVVLHALPLFVVALALLLTLANPEVVAWFPAYGLQAADAGLDTWSQAGQYALHLVLPVAALTLTALPELTLHLSGALTRELRSDYATTARAKGLTEQAIIRHHALRNALLPTITLIAELLPALVAGAVVVEVVFALPGMGRLLADAAAARDYPVLVGGILLIGAARLLALLLADLVYFWADPRIRWHS</sequence>
<evidence type="ECO:0000259" key="8">
    <source>
        <dbReference type="PROSITE" id="PS50928"/>
    </source>
</evidence>
<dbReference type="RefSeq" id="WP_070736109.1">
    <property type="nucleotide sequence ID" value="NZ_MDZC01000112.1"/>
</dbReference>
<comment type="similarity">
    <text evidence="7">Belongs to the binding-protein-dependent transport system permease family.</text>
</comment>
<keyword evidence="5 7" id="KW-1133">Transmembrane helix</keyword>
<dbReference type="EMBL" id="MDZC01000112">
    <property type="protein sequence ID" value="OGX81823.1"/>
    <property type="molecule type" value="Genomic_DNA"/>
</dbReference>
<keyword evidence="6 7" id="KW-0472">Membrane</keyword>
<gene>
    <name evidence="9" type="ORF">BEN48_06240</name>
</gene>
<dbReference type="SUPFAM" id="SSF161098">
    <property type="entry name" value="MetI-like"/>
    <property type="match status" value="1"/>
</dbReference>
<keyword evidence="3" id="KW-1003">Cell membrane</keyword>
<evidence type="ECO:0000313" key="10">
    <source>
        <dbReference type="Proteomes" id="UP000177791"/>
    </source>
</evidence>
<dbReference type="GO" id="GO:0055085">
    <property type="term" value="P:transmembrane transport"/>
    <property type="evidence" value="ECO:0007669"/>
    <property type="project" value="InterPro"/>
</dbReference>
<evidence type="ECO:0000256" key="4">
    <source>
        <dbReference type="ARBA" id="ARBA00022692"/>
    </source>
</evidence>
<evidence type="ECO:0000256" key="6">
    <source>
        <dbReference type="ARBA" id="ARBA00023136"/>
    </source>
</evidence>
<evidence type="ECO:0000256" key="5">
    <source>
        <dbReference type="ARBA" id="ARBA00022989"/>
    </source>
</evidence>
<dbReference type="CDD" id="cd06261">
    <property type="entry name" value="TM_PBP2"/>
    <property type="match status" value="1"/>
</dbReference>
<evidence type="ECO:0000256" key="3">
    <source>
        <dbReference type="ARBA" id="ARBA00022475"/>
    </source>
</evidence>
<dbReference type="Proteomes" id="UP000177791">
    <property type="component" value="Unassembled WGS sequence"/>
</dbReference>
<dbReference type="AlphaFoldDB" id="A0A1G1ST68"/>
<feature type="transmembrane region" description="Helical" evidence="7">
    <location>
        <begin position="12"/>
        <end position="29"/>
    </location>
</feature>
<dbReference type="InterPro" id="IPR000515">
    <property type="entry name" value="MetI-like"/>
</dbReference>
<dbReference type="Pfam" id="PF00528">
    <property type="entry name" value="BPD_transp_1"/>
    <property type="match status" value="1"/>
</dbReference>
<dbReference type="GO" id="GO:0005886">
    <property type="term" value="C:plasma membrane"/>
    <property type="evidence" value="ECO:0007669"/>
    <property type="project" value="UniProtKB-SubCell"/>
</dbReference>
<dbReference type="PANTHER" id="PTHR43163">
    <property type="entry name" value="DIPEPTIDE TRANSPORT SYSTEM PERMEASE PROTEIN DPPB-RELATED"/>
    <property type="match status" value="1"/>
</dbReference>
<dbReference type="PROSITE" id="PS50928">
    <property type="entry name" value="ABC_TM1"/>
    <property type="match status" value="1"/>
</dbReference>
<feature type="transmembrane region" description="Helical" evidence="7">
    <location>
        <begin position="321"/>
        <end position="347"/>
    </location>
</feature>
<keyword evidence="4 7" id="KW-0812">Transmembrane</keyword>
<evidence type="ECO:0000313" key="9">
    <source>
        <dbReference type="EMBL" id="OGX81823.1"/>
    </source>
</evidence>
<feature type="transmembrane region" description="Helical" evidence="7">
    <location>
        <begin position="163"/>
        <end position="188"/>
    </location>
</feature>
<dbReference type="STRING" id="1908236.BEN48_06240"/>
<keyword evidence="2 7" id="KW-0813">Transport</keyword>
<name>A0A1G1ST68_9BACT</name>
<evidence type="ECO:0000256" key="2">
    <source>
        <dbReference type="ARBA" id="ARBA00022448"/>
    </source>
</evidence>
<feature type="domain" description="ABC transmembrane type-1" evidence="8">
    <location>
        <begin position="129"/>
        <end position="340"/>
    </location>
</feature>
<comment type="caution">
    <text evidence="9">The sequence shown here is derived from an EMBL/GenBank/DDBJ whole genome shotgun (WGS) entry which is preliminary data.</text>
</comment>
<feature type="transmembrane region" description="Helical" evidence="7">
    <location>
        <begin position="275"/>
        <end position="301"/>
    </location>
</feature>
<dbReference type="PANTHER" id="PTHR43163:SF9">
    <property type="entry name" value="ABC TRANSPORTER PERMEASE PROTEIN"/>
    <property type="match status" value="1"/>
</dbReference>
<accession>A0A1G1ST68</accession>
<keyword evidence="10" id="KW-1185">Reference proteome</keyword>
<protein>
    <recommendedName>
        <fullName evidence="8">ABC transmembrane type-1 domain-containing protein</fullName>
    </recommendedName>
</protein>
<organism evidence="9 10">
    <name type="scientific">Hymenobacter glacialis</name>
    <dbReference type="NCBI Taxonomy" id="1908236"/>
    <lineage>
        <taxon>Bacteria</taxon>
        <taxon>Pseudomonadati</taxon>
        <taxon>Bacteroidota</taxon>
        <taxon>Cytophagia</taxon>
        <taxon>Cytophagales</taxon>
        <taxon>Hymenobacteraceae</taxon>
        <taxon>Hymenobacter</taxon>
    </lineage>
</organism>
<dbReference type="Gene3D" id="1.10.3720.10">
    <property type="entry name" value="MetI-like"/>
    <property type="match status" value="1"/>
</dbReference>
<evidence type="ECO:0000256" key="7">
    <source>
        <dbReference type="RuleBase" id="RU363032"/>
    </source>
</evidence>
<evidence type="ECO:0000256" key="1">
    <source>
        <dbReference type="ARBA" id="ARBA00004651"/>
    </source>
</evidence>